<keyword evidence="2" id="KW-0378">Hydrolase</keyword>
<dbReference type="Gene3D" id="1.10.287.130">
    <property type="match status" value="1"/>
</dbReference>
<dbReference type="AlphaFoldDB" id="A0A7Y6I9L5"/>
<keyword evidence="3" id="KW-1185">Reference proteome</keyword>
<organism evidence="2 3">
    <name type="scientific">Nonomuraea montanisoli</name>
    <dbReference type="NCBI Taxonomy" id="2741721"/>
    <lineage>
        <taxon>Bacteria</taxon>
        <taxon>Bacillati</taxon>
        <taxon>Actinomycetota</taxon>
        <taxon>Actinomycetes</taxon>
        <taxon>Streptosporangiales</taxon>
        <taxon>Streptosporangiaceae</taxon>
        <taxon>Nonomuraea</taxon>
    </lineage>
</organism>
<dbReference type="PANTHER" id="PTHR23408">
    <property type="entry name" value="METHYLMALONYL-COA MUTASE"/>
    <property type="match status" value="1"/>
</dbReference>
<evidence type="ECO:0000313" key="3">
    <source>
        <dbReference type="Proteomes" id="UP000586042"/>
    </source>
</evidence>
<dbReference type="Pfam" id="PF03308">
    <property type="entry name" value="MeaB"/>
    <property type="match status" value="1"/>
</dbReference>
<protein>
    <submittedName>
        <fullName evidence="2">Methylmalonyl Co-A mutase-associated GTPase MeaB</fullName>
        <ecNumber evidence="2">3.6.5.-</ecNumber>
    </submittedName>
</protein>
<dbReference type="CDD" id="cd03114">
    <property type="entry name" value="MMAA-like"/>
    <property type="match status" value="1"/>
</dbReference>
<reference evidence="2 3" key="1">
    <citation type="submission" date="2020-06" db="EMBL/GenBank/DDBJ databases">
        <title>Nonomuraea sp. SMC257, a novel actinomycete isolated from soil.</title>
        <authorList>
            <person name="Chanama M."/>
        </authorList>
    </citation>
    <scope>NUCLEOTIDE SEQUENCE [LARGE SCALE GENOMIC DNA]</scope>
    <source>
        <strain evidence="2 3">SMC257</strain>
    </source>
</reference>
<dbReference type="Proteomes" id="UP000586042">
    <property type="component" value="Unassembled WGS sequence"/>
</dbReference>
<dbReference type="GO" id="GO:0005737">
    <property type="term" value="C:cytoplasm"/>
    <property type="evidence" value="ECO:0007669"/>
    <property type="project" value="TreeGrafter"/>
</dbReference>
<dbReference type="EMBL" id="JABWGN010000008">
    <property type="protein sequence ID" value="NUW33996.1"/>
    <property type="molecule type" value="Genomic_DNA"/>
</dbReference>
<evidence type="ECO:0000256" key="1">
    <source>
        <dbReference type="ARBA" id="ARBA00009625"/>
    </source>
</evidence>
<dbReference type="InterPro" id="IPR027417">
    <property type="entry name" value="P-loop_NTPase"/>
</dbReference>
<dbReference type="NCBIfam" id="NF006958">
    <property type="entry name" value="PRK09435.1"/>
    <property type="match status" value="1"/>
</dbReference>
<proteinExistence type="inferred from homology"/>
<dbReference type="SUPFAM" id="SSF52540">
    <property type="entry name" value="P-loop containing nucleoside triphosphate hydrolases"/>
    <property type="match status" value="1"/>
</dbReference>
<dbReference type="GO" id="GO:0005525">
    <property type="term" value="F:GTP binding"/>
    <property type="evidence" value="ECO:0007669"/>
    <property type="project" value="InterPro"/>
</dbReference>
<dbReference type="Gene3D" id="1.20.5.170">
    <property type="match status" value="1"/>
</dbReference>
<comment type="caution">
    <text evidence="2">The sequence shown here is derived from an EMBL/GenBank/DDBJ whole genome shotgun (WGS) entry which is preliminary data.</text>
</comment>
<dbReference type="GO" id="GO:0003924">
    <property type="term" value="F:GTPase activity"/>
    <property type="evidence" value="ECO:0007669"/>
    <property type="project" value="InterPro"/>
</dbReference>
<gene>
    <name evidence="2" type="primary">meaB</name>
    <name evidence="2" type="ORF">HTZ77_21540</name>
</gene>
<dbReference type="EC" id="3.6.5.-" evidence="2"/>
<evidence type="ECO:0000313" key="2">
    <source>
        <dbReference type="EMBL" id="NUW33996.1"/>
    </source>
</evidence>
<sequence>MRSLEDYAEGVRGGSRTWIARAITLVESTRPDHAALAQRLLVELTPLSGRACRVGVSGVPGVGKSTFVDALGTMLTGRGHRVAVLAVDPSSTRTGGSILGDKTRMSRLATDPAAFIRPSPASGTLGGVAKATREAMVVVEAAGYDVVLVETVGVGQSETAVSDMVDTFLLLTLARTGDQLQGIKKGVLELADVIAVNKADGEHALAARKAARELAGALRMLRSDSVPPPVLTCSGLTGDGLPELWDQVLRHQDGLDLAGKRRHQQVGWTWTLVRDRLLSELRHDPRVAAIAEEVEKEVLAGTLTPSLAADRLLSAFTRP</sequence>
<dbReference type="NCBIfam" id="TIGR00750">
    <property type="entry name" value="lao"/>
    <property type="match status" value="1"/>
</dbReference>
<dbReference type="PANTHER" id="PTHR23408:SF3">
    <property type="entry name" value="METHYLMALONIC ACIDURIA TYPE A PROTEIN, MITOCHONDRIAL"/>
    <property type="match status" value="1"/>
</dbReference>
<dbReference type="RefSeq" id="WP_175591449.1">
    <property type="nucleotide sequence ID" value="NZ_JABWGN010000008.1"/>
</dbReference>
<name>A0A7Y6I9L5_9ACTN</name>
<dbReference type="InterPro" id="IPR005129">
    <property type="entry name" value="GTPase_ArgK"/>
</dbReference>
<dbReference type="Gene3D" id="3.40.50.300">
    <property type="entry name" value="P-loop containing nucleotide triphosphate hydrolases"/>
    <property type="match status" value="1"/>
</dbReference>
<accession>A0A7Y6I9L5</accession>
<comment type="similarity">
    <text evidence="1">Belongs to the SIMIBI class G3E GTPase family. ArgK/MeaB subfamily.</text>
</comment>